<reference evidence="3 4" key="1">
    <citation type="submission" date="2018-10" db="EMBL/GenBank/DDBJ databases">
        <title>Sinomicrobium pectinilyticum sp. nov., a pectinase-producing bacterium isolated from alkaline and saline soil, and emended description of the genus Sinomicrobium.</title>
        <authorList>
            <person name="Cheng B."/>
            <person name="Li C."/>
            <person name="Lai Q."/>
            <person name="Du M."/>
            <person name="Shao Z."/>
            <person name="Xu P."/>
            <person name="Yang C."/>
        </authorList>
    </citation>
    <scope>NUCLEOTIDE SEQUENCE [LARGE SCALE GENOMIC DNA]</scope>
    <source>
        <strain evidence="3 4">5DNS001</strain>
    </source>
</reference>
<protein>
    <submittedName>
        <fullName evidence="3">HEPN domain-containing protein</fullName>
    </submittedName>
</protein>
<dbReference type="SUPFAM" id="SSF81593">
    <property type="entry name" value="Nucleotidyltransferase substrate binding subunit/domain"/>
    <property type="match status" value="1"/>
</dbReference>
<comment type="caution">
    <text evidence="3">The sequence shown here is derived from an EMBL/GenBank/DDBJ whole genome shotgun (WGS) entry which is preliminary data.</text>
</comment>
<feature type="region of interest" description="Disordered" evidence="1">
    <location>
        <begin position="256"/>
        <end position="275"/>
    </location>
</feature>
<evidence type="ECO:0000256" key="1">
    <source>
        <dbReference type="SAM" id="MobiDB-lite"/>
    </source>
</evidence>
<dbReference type="AlphaFoldDB" id="A0A3N0EU90"/>
<keyword evidence="4" id="KW-1185">Reference proteome</keyword>
<dbReference type="OrthoDB" id="1321649at2"/>
<evidence type="ECO:0000313" key="4">
    <source>
        <dbReference type="Proteomes" id="UP000267469"/>
    </source>
</evidence>
<dbReference type="Proteomes" id="UP000267469">
    <property type="component" value="Unassembled WGS sequence"/>
</dbReference>
<gene>
    <name evidence="3" type="ORF">ED312_04440</name>
</gene>
<dbReference type="PROSITE" id="PS50910">
    <property type="entry name" value="HEPN"/>
    <property type="match status" value="1"/>
</dbReference>
<evidence type="ECO:0000259" key="2">
    <source>
        <dbReference type="PROSITE" id="PS50910"/>
    </source>
</evidence>
<name>A0A3N0EU90_SINP1</name>
<dbReference type="RefSeq" id="WP_123214803.1">
    <property type="nucleotide sequence ID" value="NZ_RJTM01000026.1"/>
</dbReference>
<organism evidence="3 4">
    <name type="scientific">Sinomicrobium pectinilyticum</name>
    <dbReference type="NCBI Taxonomy" id="1084421"/>
    <lineage>
        <taxon>Bacteria</taxon>
        <taxon>Pseudomonadati</taxon>
        <taxon>Bacteroidota</taxon>
        <taxon>Flavobacteriia</taxon>
        <taxon>Flavobacteriales</taxon>
        <taxon>Flavobacteriaceae</taxon>
        <taxon>Sinomicrobium</taxon>
    </lineage>
</organism>
<feature type="domain" description="HEPN" evidence="2">
    <location>
        <begin position="125"/>
        <end position="245"/>
    </location>
</feature>
<dbReference type="InterPro" id="IPR007842">
    <property type="entry name" value="HEPN_dom"/>
</dbReference>
<accession>A0A3N0EU90</accession>
<dbReference type="EMBL" id="RJTM01000026">
    <property type="protein sequence ID" value="RNL91426.1"/>
    <property type="molecule type" value="Genomic_DNA"/>
</dbReference>
<evidence type="ECO:0000313" key="3">
    <source>
        <dbReference type="EMBL" id="RNL91426.1"/>
    </source>
</evidence>
<dbReference type="Gene3D" id="1.20.120.330">
    <property type="entry name" value="Nucleotidyltransferases domain 2"/>
    <property type="match status" value="1"/>
</dbReference>
<proteinExistence type="predicted"/>
<dbReference type="Pfam" id="PF05168">
    <property type="entry name" value="HEPN"/>
    <property type="match status" value="1"/>
</dbReference>
<sequence>MKNTAIQEILSRITALIDAEYVYISDMEEGKKLILVLFSEKTFPRQHDHSSVIADILGGQEGFLLRLYTLQYMKKQMREGNLFFIRVCQSRNLVYSNEEHIEPPSENIDMEKVMAVAKERFETECTKIRAFREGTDFYCDKEDYPQAAFMLHQSLEIAFRLAEILVTGKEKICHSIAEHQKYVRDFIPRLGMLFDPGNEEENRLLQLLDHAYKEVRYGYDYQIGKEELLLLQEKYRLLQTEIRELFDAGIKACETGKKVSGSPEKKSPSPRAVPLSAEEKDEIKRRIEKLIEKKFYKYQENSEKVYYKAGFLLESPLEVLFGVSSLIKVCVMAMEYPEYDLSGFIPQPYMEIKTALELAVQLLPYEEMECLNEIMSGYLKNGVPVV</sequence>